<dbReference type="Gene3D" id="6.10.30.10">
    <property type="match status" value="1"/>
</dbReference>
<dbReference type="SUPFAM" id="SSF50249">
    <property type="entry name" value="Nucleic acid-binding proteins"/>
    <property type="match status" value="1"/>
</dbReference>
<proteinExistence type="predicted"/>
<name>A0ABT1LB94_9HYPH</name>
<evidence type="ECO:0000259" key="1">
    <source>
        <dbReference type="Pfam" id="PF01796"/>
    </source>
</evidence>
<keyword evidence="4" id="KW-1185">Reference proteome</keyword>
<dbReference type="InterPro" id="IPR052513">
    <property type="entry name" value="Thioester_dehydratase-like"/>
</dbReference>
<feature type="domain" description="ChsH2 rubredoxin-like zinc ribbon" evidence="2">
    <location>
        <begin position="28"/>
        <end position="61"/>
    </location>
</feature>
<comment type="caution">
    <text evidence="3">The sequence shown here is derived from an EMBL/GenBank/DDBJ whole genome shotgun (WGS) entry which is preliminary data.</text>
</comment>
<evidence type="ECO:0000313" key="4">
    <source>
        <dbReference type="Proteomes" id="UP001205890"/>
    </source>
</evidence>
<dbReference type="PANTHER" id="PTHR34075">
    <property type="entry name" value="BLR3430 PROTEIN"/>
    <property type="match status" value="1"/>
</dbReference>
<feature type="domain" description="ChsH2 C-terminal OB-fold" evidence="1">
    <location>
        <begin position="64"/>
        <end position="126"/>
    </location>
</feature>
<dbReference type="EMBL" id="JANCLU010000007">
    <property type="protein sequence ID" value="MCP8938755.1"/>
    <property type="molecule type" value="Genomic_DNA"/>
</dbReference>
<evidence type="ECO:0000259" key="2">
    <source>
        <dbReference type="Pfam" id="PF12172"/>
    </source>
</evidence>
<dbReference type="Pfam" id="PF12172">
    <property type="entry name" value="zf-ChsH2"/>
    <property type="match status" value="1"/>
</dbReference>
<dbReference type="InterPro" id="IPR022002">
    <property type="entry name" value="ChsH2_Znr"/>
</dbReference>
<accession>A0ABT1LB94</accession>
<gene>
    <name evidence="3" type="ORF">NK718_09540</name>
</gene>
<organism evidence="3 4">
    <name type="scientific">Alsobacter ponti</name>
    <dbReference type="NCBI Taxonomy" id="2962936"/>
    <lineage>
        <taxon>Bacteria</taxon>
        <taxon>Pseudomonadati</taxon>
        <taxon>Pseudomonadota</taxon>
        <taxon>Alphaproteobacteria</taxon>
        <taxon>Hyphomicrobiales</taxon>
        <taxon>Alsobacteraceae</taxon>
        <taxon>Alsobacter</taxon>
    </lineage>
</organism>
<sequence length="142" mass="15742">MSGSTEATPAQPATPPPVMGLYDGPFWRSVSERRLSLQCCRGCGAFRYPPGPICPECLSEDSDWQPVSGKGEILSWVVFHRHYLPAYKPPYNVIAVRLDEGPLFMSNLEGVAPEGDWIGRRVELVYATMPDGFVLPRFVLAN</sequence>
<dbReference type="RefSeq" id="WP_254740978.1">
    <property type="nucleotide sequence ID" value="NZ_JANCLU010000007.1"/>
</dbReference>
<dbReference type="Pfam" id="PF01796">
    <property type="entry name" value="OB_ChsH2_C"/>
    <property type="match status" value="1"/>
</dbReference>
<dbReference type="InterPro" id="IPR012340">
    <property type="entry name" value="NA-bd_OB-fold"/>
</dbReference>
<reference evidence="3 4" key="1">
    <citation type="submission" date="2022-07" db="EMBL/GenBank/DDBJ databases">
        <authorList>
            <person name="Li W.-J."/>
            <person name="Deng Q.-Q."/>
        </authorList>
    </citation>
    <scope>NUCLEOTIDE SEQUENCE [LARGE SCALE GENOMIC DNA]</scope>
    <source>
        <strain evidence="3 4">SYSU M60028</strain>
    </source>
</reference>
<protein>
    <submittedName>
        <fullName evidence="3">OB-fold domain-containing protein</fullName>
    </submittedName>
</protein>
<dbReference type="Proteomes" id="UP001205890">
    <property type="component" value="Unassembled WGS sequence"/>
</dbReference>
<dbReference type="PANTHER" id="PTHR34075:SF5">
    <property type="entry name" value="BLR3430 PROTEIN"/>
    <property type="match status" value="1"/>
</dbReference>
<dbReference type="InterPro" id="IPR002878">
    <property type="entry name" value="ChsH2_C"/>
</dbReference>
<evidence type="ECO:0000313" key="3">
    <source>
        <dbReference type="EMBL" id="MCP8938755.1"/>
    </source>
</evidence>